<evidence type="ECO:0000256" key="2">
    <source>
        <dbReference type="ARBA" id="ARBA00023136"/>
    </source>
</evidence>
<dbReference type="PANTHER" id="PTHR30329:SF21">
    <property type="entry name" value="LIPOPROTEIN YIAD-RELATED"/>
    <property type="match status" value="1"/>
</dbReference>
<evidence type="ECO:0000256" key="4">
    <source>
        <dbReference type="PROSITE-ProRule" id="PRU00473"/>
    </source>
</evidence>
<dbReference type="InterPro" id="IPR006664">
    <property type="entry name" value="OMP_bac"/>
</dbReference>
<dbReference type="Pfam" id="PF00691">
    <property type="entry name" value="OmpA"/>
    <property type="match status" value="1"/>
</dbReference>
<dbReference type="EMBL" id="JABAIA010000003">
    <property type="protein sequence ID" value="NLR67598.1"/>
    <property type="molecule type" value="Genomic_DNA"/>
</dbReference>
<accession>A0A847S3C4</accession>
<evidence type="ECO:0000313" key="7">
    <source>
        <dbReference type="EMBL" id="NLR67598.1"/>
    </source>
</evidence>
<protein>
    <submittedName>
        <fullName evidence="7">OmpA family protein</fullName>
    </submittedName>
</protein>
<keyword evidence="2 4" id="KW-0472">Membrane</keyword>
<keyword evidence="8" id="KW-1185">Reference proteome</keyword>
<evidence type="ECO:0000259" key="6">
    <source>
        <dbReference type="PROSITE" id="PS51123"/>
    </source>
</evidence>
<evidence type="ECO:0000256" key="5">
    <source>
        <dbReference type="SAM" id="MobiDB-lite"/>
    </source>
</evidence>
<dbReference type="Proteomes" id="UP000570474">
    <property type="component" value="Unassembled WGS sequence"/>
</dbReference>
<dbReference type="InterPro" id="IPR050330">
    <property type="entry name" value="Bact_OuterMem_StrucFunc"/>
</dbReference>
<dbReference type="AlphaFoldDB" id="A0A847S3C4"/>
<dbReference type="PRINTS" id="PR01021">
    <property type="entry name" value="OMPADOMAIN"/>
</dbReference>
<organism evidence="7 8">
    <name type="scientific">Chitinophaga varians</name>
    <dbReference type="NCBI Taxonomy" id="2202339"/>
    <lineage>
        <taxon>Bacteria</taxon>
        <taxon>Pseudomonadati</taxon>
        <taxon>Bacteroidota</taxon>
        <taxon>Chitinophagia</taxon>
        <taxon>Chitinophagales</taxon>
        <taxon>Chitinophagaceae</taxon>
        <taxon>Chitinophaga</taxon>
    </lineage>
</organism>
<comment type="subcellular location">
    <subcellularLocation>
        <location evidence="1">Cell outer membrane</location>
    </subcellularLocation>
</comment>
<dbReference type="Gene3D" id="1.25.40.10">
    <property type="entry name" value="Tetratricopeptide repeat domain"/>
    <property type="match status" value="1"/>
</dbReference>
<dbReference type="Gene3D" id="3.30.1330.60">
    <property type="entry name" value="OmpA-like domain"/>
    <property type="match status" value="1"/>
</dbReference>
<feature type="compositionally biased region" description="Low complexity" evidence="5">
    <location>
        <begin position="451"/>
        <end position="492"/>
    </location>
</feature>
<comment type="caution">
    <text evidence="7">The sequence shown here is derived from an EMBL/GenBank/DDBJ whole genome shotgun (WGS) entry which is preliminary data.</text>
</comment>
<keyword evidence="3" id="KW-0998">Cell outer membrane</keyword>
<dbReference type="RefSeq" id="WP_168873549.1">
    <property type="nucleotide sequence ID" value="NZ_JABAIA010000003.1"/>
</dbReference>
<sequence>MIRHTRRMIIPLLLLSAANVYGQEQKSVLQLAEAAYARQEYAVAGALYNRIARQKGDRMKVEQLMKMARSFQEIGYYRQATDIYKEITSRPDRPAAAYFAYGEALRQLEQYDEAKAQYALFTTGNADSLQLKEMALKGCDSAVVWTAKGAPVQLKPLKELNTPGSEVVSGVVQKGLLLMSNGYRTMALSSGSQAKPPKDKRTEEPYYKAYVYQQYAGDNSNAYLEELVPGLLGKFDYNIGPVCLNNTEDTLYATINIQGKEVPYTGKGVVNGVRHLQLYQSVKKDGKWEPLVLLPGINLEGYSSSHAVLNSTGDVLYFVSDRPGGLGQTDIWYSEKQADGSWGAPVNCGSQVNTVASETFPTVNEEGILYFSSRGHAGMGGYDIYRIRGAKAAWEAPQNMKLPFNSGADDIGLILKRNGYEGYLASSRTGGLGRDDIYYFSDAHYFSRVDNGQNENSNPNPNVNPNIHPNPGQPSAPGNGSPSGSDGGRPVPVVKHHTPEEEDDKKKLEELKFLYDYNSTALLTESRRILDQVAAVLKRYPEWKVVITSFADNRGSDQYNTDLSALRCYAVIDYLANKGIDPKRLYYSNKGEKDPVNGCKDGVPCKEEDYKQNRRSELRIKW</sequence>
<dbReference type="CDD" id="cd07185">
    <property type="entry name" value="OmpA_C-like"/>
    <property type="match status" value="1"/>
</dbReference>
<evidence type="ECO:0000256" key="1">
    <source>
        <dbReference type="ARBA" id="ARBA00004442"/>
    </source>
</evidence>
<gene>
    <name evidence="7" type="ORF">HGH92_25060</name>
</gene>
<dbReference type="SUPFAM" id="SSF48452">
    <property type="entry name" value="TPR-like"/>
    <property type="match status" value="1"/>
</dbReference>
<reference evidence="7 8" key="1">
    <citation type="submission" date="2020-04" db="EMBL/GenBank/DDBJ databases">
        <authorList>
            <person name="Yin C."/>
        </authorList>
    </citation>
    <scope>NUCLEOTIDE SEQUENCE [LARGE SCALE GENOMIC DNA]</scope>
    <source>
        <strain evidence="7 8">Ae27</strain>
    </source>
</reference>
<dbReference type="InterPro" id="IPR011990">
    <property type="entry name" value="TPR-like_helical_dom_sf"/>
</dbReference>
<name>A0A847S3C4_9BACT</name>
<dbReference type="PROSITE" id="PS51123">
    <property type="entry name" value="OMPA_2"/>
    <property type="match status" value="1"/>
</dbReference>
<dbReference type="GO" id="GO:0009279">
    <property type="term" value="C:cell outer membrane"/>
    <property type="evidence" value="ECO:0007669"/>
    <property type="project" value="UniProtKB-SubCell"/>
</dbReference>
<evidence type="ECO:0000256" key="3">
    <source>
        <dbReference type="ARBA" id="ARBA00023237"/>
    </source>
</evidence>
<feature type="region of interest" description="Disordered" evidence="5">
    <location>
        <begin position="449"/>
        <end position="504"/>
    </location>
</feature>
<proteinExistence type="predicted"/>
<dbReference type="SUPFAM" id="SSF103088">
    <property type="entry name" value="OmpA-like"/>
    <property type="match status" value="1"/>
</dbReference>
<feature type="domain" description="OmpA-like" evidence="6">
    <location>
        <begin position="502"/>
        <end position="622"/>
    </location>
</feature>
<dbReference type="PANTHER" id="PTHR30329">
    <property type="entry name" value="STATOR ELEMENT OF FLAGELLAR MOTOR COMPLEX"/>
    <property type="match status" value="1"/>
</dbReference>
<dbReference type="InterPro" id="IPR006665">
    <property type="entry name" value="OmpA-like"/>
</dbReference>
<dbReference type="InterPro" id="IPR036737">
    <property type="entry name" value="OmpA-like_sf"/>
</dbReference>
<evidence type="ECO:0000313" key="8">
    <source>
        <dbReference type="Proteomes" id="UP000570474"/>
    </source>
</evidence>